<dbReference type="Proteomes" id="UP000298649">
    <property type="component" value="Chromosome linear"/>
</dbReference>
<dbReference type="Pfam" id="PF20126">
    <property type="entry name" value="TumE"/>
    <property type="match status" value="1"/>
</dbReference>
<reference evidence="1 2" key="1">
    <citation type="submission" date="2019-04" db="EMBL/GenBank/DDBJ databases">
        <title>Complete genome sequence of Agrobacterium tumefaciens CFBP7129.</title>
        <authorList>
            <person name="Haryono M."/>
            <person name="Lin Y.-C."/>
            <person name="Lai E.-M."/>
            <person name="Kuo C.-H."/>
        </authorList>
    </citation>
    <scope>NUCLEOTIDE SEQUENCE [LARGE SCALE GENOMIC DNA]</scope>
    <source>
        <strain evidence="1 2">CFBP7129</strain>
    </source>
</reference>
<sequence length="94" mass="10902">MIAVIPVERSKTVLPDGAIVEIVVWKVPEPGSPHLFKYRLFYGKDGRRIVGFDNERGKGDHRHLDGEEHPYMFTTTHALLSDFRKEIITRRQKT</sequence>
<gene>
    <name evidence="1" type="ORF">CFBP7129_25600</name>
</gene>
<dbReference type="AlphaFoldDB" id="A0A4D7YRG0"/>
<dbReference type="InterPro" id="IPR045397">
    <property type="entry name" value="TumE-like"/>
</dbReference>
<proteinExistence type="predicted"/>
<protein>
    <submittedName>
        <fullName evidence="1">Uncharacterized protein</fullName>
    </submittedName>
</protein>
<accession>A0A4D7YRG0</accession>
<dbReference type="EMBL" id="CP039923">
    <property type="protein sequence ID" value="QCL97468.1"/>
    <property type="molecule type" value="Genomic_DNA"/>
</dbReference>
<name>A0A4D7YRG0_AGRTU</name>
<organism evidence="1 2">
    <name type="scientific">Agrobacterium tumefaciens</name>
    <dbReference type="NCBI Taxonomy" id="358"/>
    <lineage>
        <taxon>Bacteria</taxon>
        <taxon>Pseudomonadati</taxon>
        <taxon>Pseudomonadota</taxon>
        <taxon>Alphaproteobacteria</taxon>
        <taxon>Hyphomicrobiales</taxon>
        <taxon>Rhizobiaceae</taxon>
        <taxon>Rhizobium/Agrobacterium group</taxon>
        <taxon>Agrobacterium</taxon>
        <taxon>Agrobacterium tumefaciens complex</taxon>
    </lineage>
</organism>
<evidence type="ECO:0000313" key="1">
    <source>
        <dbReference type="EMBL" id="QCL97468.1"/>
    </source>
</evidence>
<evidence type="ECO:0000313" key="2">
    <source>
        <dbReference type="Proteomes" id="UP000298649"/>
    </source>
</evidence>
<dbReference type="RefSeq" id="WP_137005877.1">
    <property type="nucleotide sequence ID" value="NZ_CP039923.1"/>
</dbReference>